<keyword evidence="3" id="KW-0813">Transport</keyword>
<keyword evidence="10" id="KW-1185">Reference proteome</keyword>
<evidence type="ECO:0000256" key="7">
    <source>
        <dbReference type="ARBA" id="ARBA00023136"/>
    </source>
</evidence>
<accession>A0A5C6CKM9</accession>
<evidence type="ECO:0000256" key="3">
    <source>
        <dbReference type="ARBA" id="ARBA00022448"/>
    </source>
</evidence>
<evidence type="ECO:0000256" key="4">
    <source>
        <dbReference type="ARBA" id="ARBA00022475"/>
    </source>
</evidence>
<dbReference type="OrthoDB" id="219750at2"/>
<dbReference type="SUPFAM" id="SSF82866">
    <property type="entry name" value="Multidrug efflux transporter AcrB transmembrane domain"/>
    <property type="match status" value="2"/>
</dbReference>
<dbReference type="InterPro" id="IPR004763">
    <property type="entry name" value="CusA-like"/>
</dbReference>
<feature type="transmembrane region" description="Helical" evidence="8">
    <location>
        <begin position="991"/>
        <end position="1014"/>
    </location>
</feature>
<feature type="transmembrane region" description="Helical" evidence="8">
    <location>
        <begin position="960"/>
        <end position="979"/>
    </location>
</feature>
<feature type="transmembrane region" description="Helical" evidence="8">
    <location>
        <begin position="887"/>
        <end position="907"/>
    </location>
</feature>
<keyword evidence="6 8" id="KW-1133">Transmembrane helix</keyword>
<comment type="subcellular location">
    <subcellularLocation>
        <location evidence="1">Cell membrane</location>
        <topology evidence="1">Multi-pass membrane protein</topology>
    </subcellularLocation>
</comment>
<reference evidence="9 10" key="1">
    <citation type="submission" date="2019-02" db="EMBL/GenBank/DDBJ databases">
        <title>Deep-cultivation of Planctomycetes and their phenomic and genomic characterization uncovers novel biology.</title>
        <authorList>
            <person name="Wiegand S."/>
            <person name="Jogler M."/>
            <person name="Boedeker C."/>
            <person name="Pinto D."/>
            <person name="Vollmers J."/>
            <person name="Rivas-Marin E."/>
            <person name="Kohn T."/>
            <person name="Peeters S.H."/>
            <person name="Heuer A."/>
            <person name="Rast P."/>
            <person name="Oberbeckmann S."/>
            <person name="Bunk B."/>
            <person name="Jeske O."/>
            <person name="Meyerdierks A."/>
            <person name="Storesund J.E."/>
            <person name="Kallscheuer N."/>
            <person name="Luecker S."/>
            <person name="Lage O.M."/>
            <person name="Pohl T."/>
            <person name="Merkel B.J."/>
            <person name="Hornburger P."/>
            <person name="Mueller R.-W."/>
            <person name="Bruemmer F."/>
            <person name="Labrenz M."/>
            <person name="Spormann A.M."/>
            <person name="Op Den Camp H."/>
            <person name="Overmann J."/>
            <person name="Amann R."/>
            <person name="Jetten M.S.M."/>
            <person name="Mascher T."/>
            <person name="Medema M.H."/>
            <person name="Devos D.P."/>
            <person name="Kaster A.-K."/>
            <person name="Ovreas L."/>
            <person name="Rohde M."/>
            <person name="Galperin M.Y."/>
            <person name="Jogler C."/>
        </authorList>
    </citation>
    <scope>NUCLEOTIDE SEQUENCE [LARGE SCALE GENOMIC DNA]</scope>
    <source>
        <strain evidence="9 10">Pla52o</strain>
    </source>
</reference>
<evidence type="ECO:0000256" key="8">
    <source>
        <dbReference type="SAM" id="Phobius"/>
    </source>
</evidence>
<feature type="transmembrane region" description="Helical" evidence="8">
    <location>
        <begin position="469"/>
        <end position="495"/>
    </location>
</feature>
<dbReference type="InterPro" id="IPR001036">
    <property type="entry name" value="Acrflvin-R"/>
</dbReference>
<evidence type="ECO:0000313" key="10">
    <source>
        <dbReference type="Proteomes" id="UP000316304"/>
    </source>
</evidence>
<dbReference type="NCBIfam" id="TIGR00914">
    <property type="entry name" value="2A0601"/>
    <property type="match status" value="1"/>
</dbReference>
<name>A0A5C6CKM9_9BACT</name>
<evidence type="ECO:0000256" key="2">
    <source>
        <dbReference type="ARBA" id="ARBA00010942"/>
    </source>
</evidence>
<dbReference type="SUPFAM" id="SSF82714">
    <property type="entry name" value="Multidrug efflux transporter AcrB TolC docking domain, DN and DC subdomains"/>
    <property type="match status" value="2"/>
</dbReference>
<dbReference type="GO" id="GO:0008324">
    <property type="term" value="F:monoatomic cation transmembrane transporter activity"/>
    <property type="evidence" value="ECO:0007669"/>
    <property type="project" value="InterPro"/>
</dbReference>
<evidence type="ECO:0000256" key="6">
    <source>
        <dbReference type="ARBA" id="ARBA00022989"/>
    </source>
</evidence>
<feature type="transmembrane region" description="Helical" evidence="8">
    <location>
        <begin position="914"/>
        <end position="937"/>
    </location>
</feature>
<dbReference type="InterPro" id="IPR027463">
    <property type="entry name" value="AcrB_DN_DC_subdom"/>
</dbReference>
<organism evidence="9 10">
    <name type="scientific">Novipirellula galeiformis</name>
    <dbReference type="NCBI Taxonomy" id="2528004"/>
    <lineage>
        <taxon>Bacteria</taxon>
        <taxon>Pseudomonadati</taxon>
        <taxon>Planctomycetota</taxon>
        <taxon>Planctomycetia</taxon>
        <taxon>Pirellulales</taxon>
        <taxon>Pirellulaceae</taxon>
        <taxon>Novipirellula</taxon>
    </lineage>
</organism>
<comment type="similarity">
    <text evidence="2">Belongs to the resistance-nodulation-cell division (RND) (TC 2.A.6) family.</text>
</comment>
<evidence type="ECO:0000256" key="5">
    <source>
        <dbReference type="ARBA" id="ARBA00022692"/>
    </source>
</evidence>
<evidence type="ECO:0000313" key="9">
    <source>
        <dbReference type="EMBL" id="TWU24024.1"/>
    </source>
</evidence>
<feature type="transmembrane region" description="Helical" evidence="8">
    <location>
        <begin position="440"/>
        <end position="457"/>
    </location>
</feature>
<keyword evidence="4" id="KW-1003">Cell membrane</keyword>
<dbReference type="GO" id="GO:0042910">
    <property type="term" value="F:xenobiotic transmembrane transporter activity"/>
    <property type="evidence" value="ECO:0007669"/>
    <property type="project" value="TreeGrafter"/>
</dbReference>
<dbReference type="Proteomes" id="UP000316304">
    <property type="component" value="Unassembled WGS sequence"/>
</dbReference>
<dbReference type="Pfam" id="PF00873">
    <property type="entry name" value="ACR_tran"/>
    <property type="match status" value="1"/>
</dbReference>
<protein>
    <submittedName>
        <fullName evidence="9">Cobalt-zinc-cadmium resistance protein CzcA</fullName>
    </submittedName>
</protein>
<dbReference type="Gene3D" id="1.20.1640.10">
    <property type="entry name" value="Multidrug efflux transporter AcrB transmembrane domain"/>
    <property type="match status" value="2"/>
</dbReference>
<dbReference type="GO" id="GO:0005886">
    <property type="term" value="C:plasma membrane"/>
    <property type="evidence" value="ECO:0007669"/>
    <property type="project" value="UniProtKB-SubCell"/>
</dbReference>
<gene>
    <name evidence="9" type="primary">czcA_2</name>
    <name evidence="9" type="ORF">Pla52o_19470</name>
</gene>
<feature type="transmembrane region" description="Helical" evidence="8">
    <location>
        <begin position="522"/>
        <end position="544"/>
    </location>
</feature>
<dbReference type="SUPFAM" id="SSF82693">
    <property type="entry name" value="Multidrug efflux transporter AcrB pore domain, PN1, PN2, PC1 and PC2 subdomains"/>
    <property type="match status" value="2"/>
</dbReference>
<dbReference type="Gene3D" id="3.30.70.1320">
    <property type="entry name" value="Multidrug efflux transporter AcrB pore domain like"/>
    <property type="match status" value="1"/>
</dbReference>
<dbReference type="PRINTS" id="PR00702">
    <property type="entry name" value="ACRIFLAVINRP"/>
</dbReference>
<dbReference type="PANTHER" id="PTHR32063:SF24">
    <property type="entry name" value="CATION EFFLUX SYSTEM (ACRB_ACRD_ACRF FAMILY)"/>
    <property type="match status" value="1"/>
</dbReference>
<feature type="transmembrane region" description="Helical" evidence="8">
    <location>
        <begin position="344"/>
        <end position="367"/>
    </location>
</feature>
<proteinExistence type="inferred from homology"/>
<evidence type="ECO:0000256" key="1">
    <source>
        <dbReference type="ARBA" id="ARBA00004651"/>
    </source>
</evidence>
<keyword evidence="7 8" id="KW-0472">Membrane</keyword>
<keyword evidence="5 8" id="KW-0812">Transmembrane</keyword>
<dbReference type="Gene3D" id="3.30.70.1430">
    <property type="entry name" value="Multidrug efflux transporter AcrB pore domain"/>
    <property type="match status" value="2"/>
</dbReference>
<dbReference type="Gene3D" id="3.30.70.1440">
    <property type="entry name" value="Multidrug efflux transporter AcrB pore domain"/>
    <property type="match status" value="1"/>
</dbReference>
<comment type="caution">
    <text evidence="9">The sequence shown here is derived from an EMBL/GenBank/DDBJ whole genome shotgun (WGS) entry which is preliminary data.</text>
</comment>
<dbReference type="EMBL" id="SJPT01000003">
    <property type="protein sequence ID" value="TWU24024.1"/>
    <property type="molecule type" value="Genomic_DNA"/>
</dbReference>
<sequence>MLQKLIEFCLENRFIVLAVTFLMAAAGVKSAIELPIDAVPDMTNVQVAVITDAGSLSPVEVEQYITYPVESTMGGLPNVEEIRSVSKFGISVVTIVFDEGTDIYFARQVVTERLPTATAAIPPGYGTPELGPLTTALGEILQFEVRGDDYTPMQLRTMLEWEIAPKLREVRGVTEINTHGGFYKTFEIRPNPDALVSNNVTLSDLFSRVEENNGSTGGGYVVYHDEQRFIRGEALLRDVDEIRSIVIRRNDDGVPILLSDIAEVAIAPMTRQGAVTRDGRGEAVTGLVMMLIGENSREVVERVKSRIDEIMPTLAPGVSMEITYDRSALIGRTLKTVMKNLVEGGLLVILVLLVMLGSFRAGFIVALAIPLSMLFAANLMYATAISASLMSLGAIDFGLIVDSSVIMIENCMHKLSHNVGNARKRVEVIRDACIEVRKPTMFGELIIAVVYIPVLLLEGTEGKLFRPMAMTVLFALFGSLILSMTLMPTLAAIALPRNLKDKDVWFIRLIKWIYRPLVHRAIAAPVFTTMLALAVFGMSVPVAAQLGAEFMPRLEEGDLLVEAVRLPSATIEGATEMSTEIETILMEFPEVKTVFCKTGRPEIANDVMGVHQTDVWVILKPHDQWREGTTRDDLIAEMDEQLNGRVAGVAFGFTQPIEMRVDELVAGVKSDVAVLLYGNDLDVLAKKSKEIESVLKMIPGSADVRADYQANLQTWSIRPNREALARYGINASKVLGAIESLGGRNVGTIIEGRARYPILVRIPEAWRKDEELLRQLPVDSVGGRIVPLGELADLKLEETPPSVEHDNVRRRTFVAANVRGRDVASFVGDAKRAVAEQIDLPVGYEIRWGGDFENLQSASRRLLVITPIVLLLIFLLLHTTFHSVSLAMLIFMAVPMAASGGIFALALREMPFSISAGVGFIALFGVAVLNGLVWVSAAEHARLAGMPMDQVTEQTALNRLRPVLMTALVASFGFIPMAFSTSDGAEMQRPLATVVIGGLITSTLLTGFVIPAIYPWFAKGVKTGEDESADEANVLA</sequence>
<dbReference type="PANTHER" id="PTHR32063">
    <property type="match status" value="1"/>
</dbReference>
<dbReference type="RefSeq" id="WP_146594289.1">
    <property type="nucleotide sequence ID" value="NZ_SJPT01000003.1"/>
</dbReference>
<dbReference type="AlphaFoldDB" id="A0A5C6CKM9"/>
<feature type="transmembrane region" description="Helical" evidence="8">
    <location>
        <begin position="379"/>
        <end position="400"/>
    </location>
</feature>
<dbReference type="Gene3D" id="3.30.2090.10">
    <property type="entry name" value="Multidrug efflux transporter AcrB TolC docking domain, DN and DC subdomains"/>
    <property type="match status" value="2"/>
</dbReference>
<feature type="transmembrane region" description="Helical" evidence="8">
    <location>
        <begin position="862"/>
        <end position="881"/>
    </location>
</feature>